<keyword evidence="1" id="KW-0472">Membrane</keyword>
<protein>
    <submittedName>
        <fullName evidence="2">Uncharacterized protein</fullName>
    </submittedName>
</protein>
<dbReference type="EMBL" id="JAVDYC010000001">
    <property type="protein sequence ID" value="MDR7327250.1"/>
    <property type="molecule type" value="Genomic_DNA"/>
</dbReference>
<comment type="caution">
    <text evidence="2">The sequence shown here is derived from an EMBL/GenBank/DDBJ whole genome shotgun (WGS) entry which is preliminary data.</text>
</comment>
<evidence type="ECO:0000256" key="1">
    <source>
        <dbReference type="SAM" id="Phobius"/>
    </source>
</evidence>
<dbReference type="AlphaFoldDB" id="A0AAE4CWI2"/>
<feature type="transmembrane region" description="Helical" evidence="1">
    <location>
        <begin position="156"/>
        <end position="176"/>
    </location>
</feature>
<keyword evidence="1" id="KW-1133">Transmembrane helix</keyword>
<evidence type="ECO:0000313" key="2">
    <source>
        <dbReference type="EMBL" id="MDR7327250.1"/>
    </source>
</evidence>
<keyword evidence="1" id="KW-0812">Transmembrane</keyword>
<gene>
    <name evidence="2" type="ORF">J2S44_007500</name>
</gene>
<proteinExistence type="predicted"/>
<sequence>MSNPFDAPKPFPGTPVLPWPATAPAPALPPGTAGIAIRVRRGGFDSPHFRAARAIGVDDRPLWHGLDRAVAVVEPGTHLVEVRDDTGAESIRRVEAVAGEITEWHMWSPATYGRVPGILVPAAQARRRPGPHAWGIVAGFAAMAVVPQLLGGLGGVVVLIGMLAAFPLALFGVGRIKKVIDDRYRVAVSTAAEGRTDPAEAEDGMFLGHADVPPGVADTTHGVLLLTADTTLKYSKDGRDMILRPTVDRNTWIPWPRLTIDGRSRRLAWQNWAYRLPPGPHELLVTPQAPATPDNVPGVAPQVTVTPVRVPVDIRAGETTRLHLTVHATVAVRSNPPAPVRSTSLTDFTATVEAGPAS</sequence>
<name>A0AAE4CWI2_9ACTN</name>
<evidence type="ECO:0000313" key="3">
    <source>
        <dbReference type="Proteomes" id="UP001183629"/>
    </source>
</evidence>
<organism evidence="2 3">
    <name type="scientific">Catenuloplanes niger</name>
    <dbReference type="NCBI Taxonomy" id="587534"/>
    <lineage>
        <taxon>Bacteria</taxon>
        <taxon>Bacillati</taxon>
        <taxon>Actinomycetota</taxon>
        <taxon>Actinomycetes</taxon>
        <taxon>Micromonosporales</taxon>
        <taxon>Micromonosporaceae</taxon>
        <taxon>Catenuloplanes</taxon>
    </lineage>
</organism>
<reference evidence="2 3" key="1">
    <citation type="submission" date="2023-07" db="EMBL/GenBank/DDBJ databases">
        <title>Sequencing the genomes of 1000 actinobacteria strains.</title>
        <authorList>
            <person name="Klenk H.-P."/>
        </authorList>
    </citation>
    <scope>NUCLEOTIDE SEQUENCE [LARGE SCALE GENOMIC DNA]</scope>
    <source>
        <strain evidence="2 3">DSM 44711</strain>
    </source>
</reference>
<keyword evidence="3" id="KW-1185">Reference proteome</keyword>
<dbReference type="Proteomes" id="UP001183629">
    <property type="component" value="Unassembled WGS sequence"/>
</dbReference>
<dbReference type="RefSeq" id="WP_310424400.1">
    <property type="nucleotide sequence ID" value="NZ_JAVDYC010000001.1"/>
</dbReference>
<accession>A0AAE4CWI2</accession>